<sequence length="198" mass="22199">MFGPTKNLDVELQPLRLRGWSHSHLRESTTRNTDEDEPLEDFESNVHNLVAGGDVNINSNSTNNNYTTSGYGGYPECHDIMVRNVMIDRVGLDEKQLAAMQRQRRNVIEDIQCGIKTKSTTTESCTAHHENIGSGSEMAWRPRWLQGQVLTAFTGFFLLTVIALAFVFWYSNNHDNVGKLGKALSMFGNLARPLVSVP</sequence>
<comment type="caution">
    <text evidence="2">The sequence shown here is derived from an EMBL/GenBank/DDBJ whole genome shotgun (WGS) entry which is preliminary data.</text>
</comment>
<name>A0A8H3ZRW7_9PEZI</name>
<reference evidence="2 3" key="1">
    <citation type="submission" date="2019-12" db="EMBL/GenBank/DDBJ databases">
        <title>A genome sequence resource for the geographically widespread anthracnose pathogen Colletotrichum asianum.</title>
        <authorList>
            <person name="Meng Y."/>
        </authorList>
    </citation>
    <scope>NUCLEOTIDE SEQUENCE [LARGE SCALE GENOMIC DNA]</scope>
    <source>
        <strain evidence="2 3">ICMP 18580</strain>
    </source>
</reference>
<keyword evidence="1" id="KW-0812">Transmembrane</keyword>
<dbReference type="AlphaFoldDB" id="A0A8H3ZRW7"/>
<keyword evidence="1" id="KW-0472">Membrane</keyword>
<feature type="transmembrane region" description="Helical" evidence="1">
    <location>
        <begin position="149"/>
        <end position="170"/>
    </location>
</feature>
<protein>
    <submittedName>
        <fullName evidence="2">Uncharacterized protein</fullName>
    </submittedName>
</protein>
<dbReference type="EMBL" id="WOWK01000072">
    <property type="protein sequence ID" value="KAF0321430.1"/>
    <property type="molecule type" value="Genomic_DNA"/>
</dbReference>
<evidence type="ECO:0000313" key="3">
    <source>
        <dbReference type="Proteomes" id="UP000434172"/>
    </source>
</evidence>
<dbReference type="Proteomes" id="UP000434172">
    <property type="component" value="Unassembled WGS sequence"/>
</dbReference>
<gene>
    <name evidence="2" type="ORF">GQ607_011433</name>
</gene>
<proteinExistence type="predicted"/>
<keyword evidence="1" id="KW-1133">Transmembrane helix</keyword>
<organism evidence="2 3">
    <name type="scientific">Colletotrichum asianum</name>
    <dbReference type="NCBI Taxonomy" id="702518"/>
    <lineage>
        <taxon>Eukaryota</taxon>
        <taxon>Fungi</taxon>
        <taxon>Dikarya</taxon>
        <taxon>Ascomycota</taxon>
        <taxon>Pezizomycotina</taxon>
        <taxon>Sordariomycetes</taxon>
        <taxon>Hypocreomycetidae</taxon>
        <taxon>Glomerellales</taxon>
        <taxon>Glomerellaceae</taxon>
        <taxon>Colletotrichum</taxon>
        <taxon>Colletotrichum gloeosporioides species complex</taxon>
    </lineage>
</organism>
<keyword evidence="3" id="KW-1185">Reference proteome</keyword>
<accession>A0A8H3ZRW7</accession>
<evidence type="ECO:0000256" key="1">
    <source>
        <dbReference type="SAM" id="Phobius"/>
    </source>
</evidence>
<evidence type="ECO:0000313" key="2">
    <source>
        <dbReference type="EMBL" id="KAF0321430.1"/>
    </source>
</evidence>